<dbReference type="Proteomes" id="UP000309061">
    <property type="component" value="Chromosome"/>
</dbReference>
<name>A0A6B8KJV8_9HYPH</name>
<dbReference type="OrthoDB" id="9815497at2"/>
<proteinExistence type="predicted"/>
<accession>A0A6B8KJV8</accession>
<gene>
    <name evidence="1" type="ORF">H2LOC_007970</name>
</gene>
<sequence length="286" mass="30647">MRDGTIFRLFAQPSRPLAIVLGTNEIASAVAVRLAWDGYFVVLSHDPHPPVIRRGMAFHDALYDDMAKVDGIEGRRAESLLDIAVLLGQPGCVAVTPLQLTELMAMRALDALIDARMQKYQATPDLRRIARATVGLGPSFVAGVNCDVAVETHPQATGSLLSAGATRAADHVARRLGGAGAERFIYSDRSGPWRTPLDIGARIFKGYVIGHLDGMPMRAPMDGFLRGVARDGAEIPYGVKIAELDPRGRSAEWTGTDERGRAIADATAGALRSRIAPRLSSNAIAE</sequence>
<reference evidence="1 2" key="1">
    <citation type="submission" date="2019-11" db="EMBL/GenBank/DDBJ databases">
        <title>The genome sequence of Methylocystis heyeri.</title>
        <authorList>
            <person name="Oshkin I.Y."/>
            <person name="Miroshnikov K."/>
            <person name="Dedysh S.N."/>
        </authorList>
    </citation>
    <scope>NUCLEOTIDE SEQUENCE [LARGE SCALE GENOMIC DNA]</scope>
    <source>
        <strain evidence="1 2">H2</strain>
    </source>
</reference>
<evidence type="ECO:0000313" key="1">
    <source>
        <dbReference type="EMBL" id="QGM47992.1"/>
    </source>
</evidence>
<dbReference type="EMBL" id="CP046052">
    <property type="protein sequence ID" value="QGM47992.1"/>
    <property type="molecule type" value="Genomic_DNA"/>
</dbReference>
<organism evidence="1 2">
    <name type="scientific">Methylocystis heyeri</name>
    <dbReference type="NCBI Taxonomy" id="391905"/>
    <lineage>
        <taxon>Bacteria</taxon>
        <taxon>Pseudomonadati</taxon>
        <taxon>Pseudomonadota</taxon>
        <taxon>Alphaproteobacteria</taxon>
        <taxon>Hyphomicrobiales</taxon>
        <taxon>Methylocystaceae</taxon>
        <taxon>Methylocystis</taxon>
    </lineage>
</organism>
<dbReference type="AlphaFoldDB" id="A0A6B8KJV8"/>
<protein>
    <submittedName>
        <fullName evidence="1">Xanthine dehydrogenase</fullName>
    </submittedName>
</protein>
<evidence type="ECO:0000313" key="2">
    <source>
        <dbReference type="Proteomes" id="UP000309061"/>
    </source>
</evidence>
<keyword evidence="2" id="KW-1185">Reference proteome</keyword>
<dbReference type="KEGG" id="mhey:H2LOC_007970"/>